<organism evidence="1 2">
    <name type="scientific">Spiromyces aspiralis</name>
    <dbReference type="NCBI Taxonomy" id="68401"/>
    <lineage>
        <taxon>Eukaryota</taxon>
        <taxon>Fungi</taxon>
        <taxon>Fungi incertae sedis</taxon>
        <taxon>Zoopagomycota</taxon>
        <taxon>Kickxellomycotina</taxon>
        <taxon>Kickxellomycetes</taxon>
        <taxon>Kickxellales</taxon>
        <taxon>Kickxellaceae</taxon>
        <taxon>Spiromyces</taxon>
    </lineage>
</organism>
<comment type="caution">
    <text evidence="1">The sequence shown here is derived from an EMBL/GenBank/DDBJ whole genome shotgun (WGS) entry which is preliminary data.</text>
</comment>
<dbReference type="Proteomes" id="UP001145114">
    <property type="component" value="Unassembled WGS sequence"/>
</dbReference>
<accession>A0ACC1HPG7</accession>
<protein>
    <submittedName>
        <fullName evidence="1">Rab geranylgeranyltransferase</fullName>
        <ecNumber evidence="1">2.5.1.60</ecNumber>
    </submittedName>
</protein>
<evidence type="ECO:0000313" key="1">
    <source>
        <dbReference type="EMBL" id="KAJ1677925.1"/>
    </source>
</evidence>
<reference evidence="1" key="1">
    <citation type="submission" date="2022-06" db="EMBL/GenBank/DDBJ databases">
        <title>Phylogenomic reconstructions and comparative analyses of Kickxellomycotina fungi.</title>
        <authorList>
            <person name="Reynolds N.K."/>
            <person name="Stajich J.E."/>
            <person name="Barry K."/>
            <person name="Grigoriev I.V."/>
            <person name="Crous P."/>
            <person name="Smith M.E."/>
        </authorList>
    </citation>
    <scope>NUCLEOTIDE SEQUENCE</scope>
    <source>
        <strain evidence="1">RSA 2271</strain>
    </source>
</reference>
<dbReference type="EMBL" id="JAMZIH010001761">
    <property type="protein sequence ID" value="KAJ1677925.1"/>
    <property type="molecule type" value="Genomic_DNA"/>
</dbReference>
<gene>
    <name evidence="1" type="primary">BET2_2</name>
    <name evidence="1" type="ORF">EV182_005156</name>
</gene>
<keyword evidence="2" id="KW-1185">Reference proteome</keyword>
<proteinExistence type="predicted"/>
<name>A0ACC1HPG7_9FUNG</name>
<keyword evidence="1" id="KW-0808">Transferase</keyword>
<sequence length="100" mass="11333">MTSALLIDKHVEFIKAQDKNQDEMEFWLTQHLRTSGVYWGLVGLELMNREDALDRDQVVEYILECQNPDGGYRMMPPDSCERSICGASWPGGSAPSRLAL</sequence>
<dbReference type="EC" id="2.5.1.60" evidence="1"/>
<evidence type="ECO:0000313" key="2">
    <source>
        <dbReference type="Proteomes" id="UP001145114"/>
    </source>
</evidence>